<accession>A0AAV8ZSF1</accession>
<proteinExistence type="predicted"/>
<gene>
    <name evidence="1" type="ORF">NQ314_002672</name>
</gene>
<dbReference type="EMBL" id="JANEYF010000835">
    <property type="protein sequence ID" value="KAJ8967726.1"/>
    <property type="molecule type" value="Genomic_DNA"/>
</dbReference>
<evidence type="ECO:0000313" key="2">
    <source>
        <dbReference type="Proteomes" id="UP001162156"/>
    </source>
</evidence>
<reference evidence="1" key="1">
    <citation type="journal article" date="2023" name="Insect Mol. Biol.">
        <title>Genome sequencing provides insights into the evolution of gene families encoding plant cell wall-degrading enzymes in longhorned beetles.</title>
        <authorList>
            <person name="Shin N.R."/>
            <person name="Okamura Y."/>
            <person name="Kirsch R."/>
            <person name="Pauchet Y."/>
        </authorList>
    </citation>
    <scope>NUCLEOTIDE SEQUENCE</scope>
    <source>
        <strain evidence="1">RBIC_L_NR</strain>
    </source>
</reference>
<sequence>MESGNSYFEVDSMHATIERARKHRKIYTTEEWALLMKWLEKNLARIMYTLSHSDFYDLQTLASLIMINTKFNTKNEQVKWLKIKWLRFEKSKPFVIQYKYEVSDHIFLELNVLQARKCKKKTNKKDMI</sequence>
<dbReference type="AlphaFoldDB" id="A0AAV8ZSF1"/>
<organism evidence="1 2">
    <name type="scientific">Rhamnusium bicolor</name>
    <dbReference type="NCBI Taxonomy" id="1586634"/>
    <lineage>
        <taxon>Eukaryota</taxon>
        <taxon>Metazoa</taxon>
        <taxon>Ecdysozoa</taxon>
        <taxon>Arthropoda</taxon>
        <taxon>Hexapoda</taxon>
        <taxon>Insecta</taxon>
        <taxon>Pterygota</taxon>
        <taxon>Neoptera</taxon>
        <taxon>Endopterygota</taxon>
        <taxon>Coleoptera</taxon>
        <taxon>Polyphaga</taxon>
        <taxon>Cucujiformia</taxon>
        <taxon>Chrysomeloidea</taxon>
        <taxon>Cerambycidae</taxon>
        <taxon>Lepturinae</taxon>
        <taxon>Rhagiini</taxon>
        <taxon>Rhamnusium</taxon>
    </lineage>
</organism>
<evidence type="ECO:0000313" key="1">
    <source>
        <dbReference type="EMBL" id="KAJ8967726.1"/>
    </source>
</evidence>
<dbReference type="PANTHER" id="PTHR10773">
    <property type="entry name" value="DNA-DIRECTED RNA POLYMERASES I, II, AND III SUBUNIT RPABC2"/>
    <property type="match status" value="1"/>
</dbReference>
<name>A0AAV8ZSF1_9CUCU</name>
<dbReference type="Proteomes" id="UP001162156">
    <property type="component" value="Unassembled WGS sequence"/>
</dbReference>
<keyword evidence="2" id="KW-1185">Reference proteome</keyword>
<protein>
    <submittedName>
        <fullName evidence="1">Uncharacterized protein</fullName>
    </submittedName>
</protein>
<dbReference type="PANTHER" id="PTHR10773:SF19">
    <property type="match status" value="1"/>
</dbReference>
<comment type="caution">
    <text evidence="1">The sequence shown here is derived from an EMBL/GenBank/DDBJ whole genome shotgun (WGS) entry which is preliminary data.</text>
</comment>